<gene>
    <name evidence="9" type="ORF">ABUK86_24250</name>
</gene>
<dbReference type="InterPro" id="IPR036259">
    <property type="entry name" value="MFS_trans_sf"/>
</dbReference>
<comment type="subcellular location">
    <subcellularLocation>
        <location evidence="1">Cell membrane</location>
        <topology evidence="1">Multi-pass membrane protein</topology>
    </subcellularLocation>
</comment>
<dbReference type="InterPro" id="IPR020846">
    <property type="entry name" value="MFS_dom"/>
</dbReference>
<accession>A0ABV2A248</accession>
<proteinExistence type="predicted"/>
<dbReference type="Pfam" id="PF07690">
    <property type="entry name" value="MFS_1"/>
    <property type="match status" value="1"/>
</dbReference>
<feature type="region of interest" description="Disordered" evidence="6">
    <location>
        <begin position="428"/>
        <end position="452"/>
    </location>
</feature>
<evidence type="ECO:0000256" key="7">
    <source>
        <dbReference type="SAM" id="Phobius"/>
    </source>
</evidence>
<dbReference type="RefSeq" id="WP_352985796.1">
    <property type="nucleotide sequence ID" value="NZ_JBEQNA010000013.1"/>
</dbReference>
<dbReference type="Proteomes" id="UP001432401">
    <property type="component" value="Unassembled WGS sequence"/>
</dbReference>
<comment type="caution">
    <text evidence="9">The sequence shown here is derived from an EMBL/GenBank/DDBJ whole genome shotgun (WGS) entry which is preliminary data.</text>
</comment>
<sequence length="452" mass="47572">MPSHRRLLHEYPTGARRRLLVAVVVLALFISAYEGQLAPVLPLLLADLGMSLGAYGQITAVSLLFGAVSGYLGGELVDRVGRVRVVVPLMFLSAAACLFMALSQSVAHFTAARILLAFVEGMAVAGTQPLIRDFTPRMGRAQAFAFWSWGPVGANFFAAAVAALTLDLFDHSWRSQIFLMSGAAFVGATIVALTLRDLAPELRRTIRITERTTGVSGAPAGGSRLRPLLRRRVVWAHVAAMSLLYVLLATMNAYGQTMLVDHFAMTVRTASAIVMSFWAGNLVTGLVFSRLSDRTQSRKPFLIGGALAATLLLGALVLTMGAGASASRFLLVVLLTGVGISLGAVLGPWMASFSEYTEEVHPDVQGLAFGLNHFVSRLFILAAVLLAPAVAAAGGWQVWMAVTLVTTGTFAIVATQVQGSVWRAPRSPAAEGAGAATPAPGEPGSLRGVSGS</sequence>
<keyword evidence="2" id="KW-1003">Cell membrane</keyword>
<keyword evidence="5 7" id="KW-0472">Membrane</keyword>
<evidence type="ECO:0000259" key="8">
    <source>
        <dbReference type="PROSITE" id="PS50850"/>
    </source>
</evidence>
<feature type="transmembrane region" description="Helical" evidence="7">
    <location>
        <begin position="374"/>
        <end position="392"/>
    </location>
</feature>
<keyword evidence="4 7" id="KW-1133">Transmembrane helix</keyword>
<feature type="transmembrane region" description="Helical" evidence="7">
    <location>
        <begin position="329"/>
        <end position="353"/>
    </location>
</feature>
<dbReference type="SUPFAM" id="SSF103473">
    <property type="entry name" value="MFS general substrate transporter"/>
    <property type="match status" value="1"/>
</dbReference>
<evidence type="ECO:0000256" key="5">
    <source>
        <dbReference type="ARBA" id="ARBA00023136"/>
    </source>
</evidence>
<dbReference type="PROSITE" id="PS50850">
    <property type="entry name" value="MFS"/>
    <property type="match status" value="1"/>
</dbReference>
<evidence type="ECO:0000313" key="9">
    <source>
        <dbReference type="EMBL" id="MES0836910.1"/>
    </source>
</evidence>
<reference evidence="9 10" key="1">
    <citation type="submission" date="2024-06" db="EMBL/GenBank/DDBJ databases">
        <authorList>
            <person name="Bataeva Y.V."/>
            <person name="Grigorian L.N."/>
            <person name="Solomentsev V.I."/>
        </authorList>
    </citation>
    <scope>NUCLEOTIDE SEQUENCE [LARGE SCALE GENOMIC DNA]</scope>
    <source>
        <strain evidence="10">SCPM-O-B-12605 (RCAM04882)</strain>
    </source>
</reference>
<feature type="transmembrane region" description="Helical" evidence="7">
    <location>
        <begin position="109"/>
        <end position="131"/>
    </location>
</feature>
<feature type="transmembrane region" description="Helical" evidence="7">
    <location>
        <begin position="233"/>
        <end position="255"/>
    </location>
</feature>
<dbReference type="InterPro" id="IPR011701">
    <property type="entry name" value="MFS"/>
</dbReference>
<evidence type="ECO:0000256" key="3">
    <source>
        <dbReference type="ARBA" id="ARBA00022692"/>
    </source>
</evidence>
<feature type="transmembrane region" description="Helical" evidence="7">
    <location>
        <begin position="177"/>
        <end position="195"/>
    </location>
</feature>
<keyword evidence="10" id="KW-1185">Reference proteome</keyword>
<feature type="domain" description="Major facilitator superfamily (MFS) profile" evidence="8">
    <location>
        <begin position="19"/>
        <end position="426"/>
    </location>
</feature>
<dbReference type="Gene3D" id="1.20.1250.20">
    <property type="entry name" value="MFS general substrate transporter like domains"/>
    <property type="match status" value="2"/>
</dbReference>
<dbReference type="CDD" id="cd06174">
    <property type="entry name" value="MFS"/>
    <property type="match status" value="1"/>
</dbReference>
<feature type="compositionally biased region" description="Low complexity" evidence="6">
    <location>
        <begin position="428"/>
        <end position="445"/>
    </location>
</feature>
<name>A0ABV2A248_9ACTN</name>
<evidence type="ECO:0000256" key="2">
    <source>
        <dbReference type="ARBA" id="ARBA00022475"/>
    </source>
</evidence>
<dbReference type="InterPro" id="IPR050189">
    <property type="entry name" value="MFS_Efflux_Transporters"/>
</dbReference>
<feature type="transmembrane region" description="Helical" evidence="7">
    <location>
        <begin position="301"/>
        <end position="323"/>
    </location>
</feature>
<evidence type="ECO:0000256" key="4">
    <source>
        <dbReference type="ARBA" id="ARBA00022989"/>
    </source>
</evidence>
<keyword evidence="3 7" id="KW-0812">Transmembrane</keyword>
<dbReference type="PANTHER" id="PTHR43124:SF3">
    <property type="entry name" value="CHLORAMPHENICOL EFFLUX PUMP RV0191"/>
    <property type="match status" value="1"/>
</dbReference>
<feature type="transmembrane region" description="Helical" evidence="7">
    <location>
        <begin position="85"/>
        <end position="103"/>
    </location>
</feature>
<evidence type="ECO:0000256" key="6">
    <source>
        <dbReference type="SAM" id="MobiDB-lite"/>
    </source>
</evidence>
<protein>
    <submittedName>
        <fullName evidence="9">MFS transporter</fullName>
    </submittedName>
</protein>
<dbReference type="PANTHER" id="PTHR43124">
    <property type="entry name" value="PURINE EFFLUX PUMP PBUE"/>
    <property type="match status" value="1"/>
</dbReference>
<dbReference type="EMBL" id="JBEQNB010000014">
    <property type="protein sequence ID" value="MES0836910.1"/>
    <property type="molecule type" value="Genomic_DNA"/>
</dbReference>
<evidence type="ECO:0000256" key="1">
    <source>
        <dbReference type="ARBA" id="ARBA00004651"/>
    </source>
</evidence>
<feature type="transmembrane region" description="Helical" evidence="7">
    <location>
        <begin position="53"/>
        <end position="73"/>
    </location>
</feature>
<organism evidence="9 10">
    <name type="scientific">Nocardiopsis tropica</name>
    <dbReference type="NCBI Taxonomy" id="109330"/>
    <lineage>
        <taxon>Bacteria</taxon>
        <taxon>Bacillati</taxon>
        <taxon>Actinomycetota</taxon>
        <taxon>Actinomycetes</taxon>
        <taxon>Streptosporangiales</taxon>
        <taxon>Nocardiopsidaceae</taxon>
        <taxon>Nocardiopsis</taxon>
    </lineage>
</organism>
<evidence type="ECO:0000313" key="10">
    <source>
        <dbReference type="Proteomes" id="UP001432401"/>
    </source>
</evidence>
<feature type="transmembrane region" description="Helical" evidence="7">
    <location>
        <begin position="267"/>
        <end position="289"/>
    </location>
</feature>
<feature type="transmembrane region" description="Helical" evidence="7">
    <location>
        <begin position="143"/>
        <end position="165"/>
    </location>
</feature>